<evidence type="ECO:0000313" key="3">
    <source>
        <dbReference type="Proteomes" id="UP000537326"/>
    </source>
</evidence>
<proteinExistence type="predicted"/>
<accession>A0A7Y9YB15</accession>
<keyword evidence="3" id="KW-1185">Reference proteome</keyword>
<reference evidence="2 3" key="1">
    <citation type="submission" date="2020-07" db="EMBL/GenBank/DDBJ databases">
        <title>Sequencing the genomes of 1000 actinobacteria strains.</title>
        <authorList>
            <person name="Klenk H.-P."/>
        </authorList>
    </citation>
    <scope>NUCLEOTIDE SEQUENCE [LARGE SCALE GENOMIC DNA]</scope>
    <source>
        <strain evidence="2 3">DSM 18248</strain>
    </source>
</reference>
<feature type="compositionally biased region" description="Basic and acidic residues" evidence="1">
    <location>
        <begin position="37"/>
        <end position="54"/>
    </location>
</feature>
<dbReference type="EMBL" id="JACBZI010000001">
    <property type="protein sequence ID" value="NYI08895.1"/>
    <property type="molecule type" value="Genomic_DNA"/>
</dbReference>
<gene>
    <name evidence="2" type="ORF">BKA05_000410</name>
</gene>
<organism evidence="2 3">
    <name type="scientific">Nocardioides marinus</name>
    <dbReference type="NCBI Taxonomy" id="374514"/>
    <lineage>
        <taxon>Bacteria</taxon>
        <taxon>Bacillati</taxon>
        <taxon>Actinomycetota</taxon>
        <taxon>Actinomycetes</taxon>
        <taxon>Propionibacteriales</taxon>
        <taxon>Nocardioidaceae</taxon>
        <taxon>Nocardioides</taxon>
    </lineage>
</organism>
<dbReference type="RefSeq" id="WP_179529947.1">
    <property type="nucleotide sequence ID" value="NZ_BAAAPP010000002.1"/>
</dbReference>
<feature type="region of interest" description="Disordered" evidence="1">
    <location>
        <begin position="1"/>
        <end position="64"/>
    </location>
</feature>
<dbReference type="AlphaFoldDB" id="A0A7Y9YB15"/>
<evidence type="ECO:0000313" key="2">
    <source>
        <dbReference type="EMBL" id="NYI08895.1"/>
    </source>
</evidence>
<name>A0A7Y9YB15_9ACTN</name>
<comment type="caution">
    <text evidence="2">The sequence shown here is derived from an EMBL/GenBank/DDBJ whole genome shotgun (WGS) entry which is preliminary data.</text>
</comment>
<dbReference type="Proteomes" id="UP000537326">
    <property type="component" value="Unassembled WGS sequence"/>
</dbReference>
<protein>
    <submittedName>
        <fullName evidence="2">Uncharacterized protein</fullName>
    </submittedName>
</protein>
<feature type="compositionally biased region" description="Basic and acidic residues" evidence="1">
    <location>
        <begin position="1"/>
        <end position="19"/>
    </location>
</feature>
<sequence>MSEAPGSDRRTPEEQAAWERRRRRAEVFGDALPETTTDEREPDPRDRRDGDTWLKEQVPPHHGG</sequence>
<evidence type="ECO:0000256" key="1">
    <source>
        <dbReference type="SAM" id="MobiDB-lite"/>
    </source>
</evidence>